<name>A0A941FLR8_9BACI</name>
<evidence type="ECO:0000313" key="3">
    <source>
        <dbReference type="Proteomes" id="UP000680045"/>
    </source>
</evidence>
<evidence type="ECO:0000256" key="1">
    <source>
        <dbReference type="SAM" id="MobiDB-lite"/>
    </source>
</evidence>
<dbReference type="Proteomes" id="UP000680045">
    <property type="component" value="Unassembled WGS sequence"/>
</dbReference>
<gene>
    <name evidence="2" type="ORF">KEH51_00840</name>
</gene>
<organism evidence="2 3">
    <name type="scientific">Peribacillus frigoritolerans</name>
    <dbReference type="NCBI Taxonomy" id="450367"/>
    <lineage>
        <taxon>Bacteria</taxon>
        <taxon>Bacillati</taxon>
        <taxon>Bacillota</taxon>
        <taxon>Bacilli</taxon>
        <taxon>Bacillales</taxon>
        <taxon>Bacillaceae</taxon>
        <taxon>Peribacillus</taxon>
    </lineage>
</organism>
<proteinExistence type="predicted"/>
<feature type="compositionally biased region" description="Basic and acidic residues" evidence="1">
    <location>
        <begin position="1"/>
        <end position="10"/>
    </location>
</feature>
<reference evidence="2" key="1">
    <citation type="submission" date="2021-04" db="EMBL/GenBank/DDBJ databases">
        <title>Whole genome sequencing of Enterococci isolates from hospitalized patients.</title>
        <authorList>
            <person name="Ogoti B.M."/>
            <person name="Onyambu F.G."/>
        </authorList>
    </citation>
    <scope>NUCLEOTIDE SEQUENCE</scope>
    <source>
        <strain evidence="2">242</strain>
    </source>
</reference>
<evidence type="ECO:0000313" key="2">
    <source>
        <dbReference type="EMBL" id="MBR8643825.1"/>
    </source>
</evidence>
<feature type="region of interest" description="Disordered" evidence="1">
    <location>
        <begin position="1"/>
        <end position="22"/>
    </location>
</feature>
<comment type="caution">
    <text evidence="2">The sequence shown here is derived from an EMBL/GenBank/DDBJ whole genome shotgun (WGS) entry which is preliminary data.</text>
</comment>
<dbReference type="AlphaFoldDB" id="A0A941FLR8"/>
<dbReference type="EMBL" id="JAGTPW010000001">
    <property type="protein sequence ID" value="MBR8643825.1"/>
    <property type="molecule type" value="Genomic_DNA"/>
</dbReference>
<protein>
    <submittedName>
        <fullName evidence="2">Uncharacterized protein</fullName>
    </submittedName>
</protein>
<accession>A0A941FLR8</accession>
<sequence length="253" mass="28916">MEKSIHRETNRSNCEGKLQSQQNQNLNFETALNYMMKMRQFLSEPKKYTRFRANETWRSSGTSGSQCTERNAWAAIKGQSEVATFDDVARTAPEDFILDGIKYQSKFINGTNNTLKHVLEHFGKYQDSSMNYSIPKDQFNIIKAIRLGQAPSDLNDKSIRAILQKVEEIERQTGRSFQEIVKPSVSNYSDAQLGTVGETVSKHQDQIVDENQRIQDEIQKDAREKTKSIEAKKGPSIGEGVKLLVQQQQLRLH</sequence>